<dbReference type="CDD" id="cd05374">
    <property type="entry name" value="17beta-HSD-like_SDR_c"/>
    <property type="match status" value="1"/>
</dbReference>
<accession>A0A8H9II85</accession>
<dbReference type="Gene3D" id="3.40.50.720">
    <property type="entry name" value="NAD(P)-binding Rossmann-like Domain"/>
    <property type="match status" value="1"/>
</dbReference>
<comment type="caution">
    <text evidence="4">The sequence shown here is derived from an EMBL/GenBank/DDBJ whole genome shotgun (WGS) entry which is preliminary data.</text>
</comment>
<evidence type="ECO:0000256" key="2">
    <source>
        <dbReference type="ARBA" id="ARBA00023002"/>
    </source>
</evidence>
<sequence>MQKVILVTGTSSGLGIDIAIQLAAQGHKIFATMRNTDKKTALLEAAEKAQVSLSIKQLDVQNTDSVQRCVEQIIEQEGRIDVLINNAGAGFVRTTEQATEEEIEWVMDVNFKGVVRCIKAVLPHMREARSGHVINISSVGGLIGQPFNEFYCAAKFALEGYVESVSTYITANFGINFTNVEPGGIRSEFANNALAQFQGGGGMKEDEYRPILEKYIAGAGSRTEGVYQTSAEVAKVVTDCVNQPHPPIRVRTSPWAEQFCLLKTERDPSGLKQQHQVLKTML</sequence>
<dbReference type="GO" id="GO:0016491">
    <property type="term" value="F:oxidoreductase activity"/>
    <property type="evidence" value="ECO:0007669"/>
    <property type="project" value="UniProtKB-KW"/>
</dbReference>
<evidence type="ECO:0000256" key="1">
    <source>
        <dbReference type="ARBA" id="ARBA00006484"/>
    </source>
</evidence>
<dbReference type="InterPro" id="IPR020904">
    <property type="entry name" value="Sc_DH/Rdtase_CS"/>
</dbReference>
<gene>
    <name evidence="4" type="ORF">GCM10011274_32000</name>
</gene>
<dbReference type="PRINTS" id="PR00080">
    <property type="entry name" value="SDRFAMILY"/>
</dbReference>
<keyword evidence="2" id="KW-0560">Oxidoreductase</keyword>
<comment type="similarity">
    <text evidence="1 3">Belongs to the short-chain dehydrogenases/reductases (SDR) family.</text>
</comment>
<dbReference type="InterPro" id="IPR002347">
    <property type="entry name" value="SDR_fam"/>
</dbReference>
<dbReference type="Proteomes" id="UP000622604">
    <property type="component" value="Unassembled WGS sequence"/>
</dbReference>
<dbReference type="PANTHER" id="PTHR43391:SF86">
    <property type="entry name" value="SHORT-CHAIN DEHYDROGENASE_REDUCTASE FAMILY PROTEIN"/>
    <property type="match status" value="1"/>
</dbReference>
<dbReference type="AlphaFoldDB" id="A0A8H9II85"/>
<dbReference type="Pfam" id="PF00106">
    <property type="entry name" value="adh_short"/>
    <property type="match status" value="1"/>
</dbReference>
<dbReference type="RefSeq" id="WP_191866582.1">
    <property type="nucleotide sequence ID" value="NZ_BMZC01000009.1"/>
</dbReference>
<evidence type="ECO:0000256" key="3">
    <source>
        <dbReference type="RuleBase" id="RU000363"/>
    </source>
</evidence>
<proteinExistence type="inferred from homology"/>
<dbReference type="GO" id="GO:0005829">
    <property type="term" value="C:cytosol"/>
    <property type="evidence" value="ECO:0007669"/>
    <property type="project" value="TreeGrafter"/>
</dbReference>
<protein>
    <submittedName>
        <fullName evidence="4">Short-chain dehydrogenase/reductase</fullName>
    </submittedName>
</protein>
<evidence type="ECO:0000313" key="4">
    <source>
        <dbReference type="EMBL" id="GGZ71300.1"/>
    </source>
</evidence>
<dbReference type="SUPFAM" id="SSF51735">
    <property type="entry name" value="NAD(P)-binding Rossmann-fold domains"/>
    <property type="match status" value="1"/>
</dbReference>
<name>A0A8H9II85_9ALTE</name>
<dbReference type="PROSITE" id="PS00061">
    <property type="entry name" value="ADH_SHORT"/>
    <property type="match status" value="1"/>
</dbReference>
<dbReference type="InterPro" id="IPR036291">
    <property type="entry name" value="NAD(P)-bd_dom_sf"/>
</dbReference>
<reference evidence="4" key="2">
    <citation type="submission" date="2020-09" db="EMBL/GenBank/DDBJ databases">
        <authorList>
            <person name="Sun Q."/>
            <person name="Kim S."/>
        </authorList>
    </citation>
    <scope>NUCLEOTIDE SEQUENCE</scope>
    <source>
        <strain evidence="4">KCTC 32337</strain>
    </source>
</reference>
<dbReference type="PANTHER" id="PTHR43391">
    <property type="entry name" value="RETINOL DEHYDROGENASE-RELATED"/>
    <property type="match status" value="1"/>
</dbReference>
<reference evidence="4" key="1">
    <citation type="journal article" date="2014" name="Int. J. Syst. Evol. Microbiol.">
        <title>Complete genome sequence of Corynebacterium casei LMG S-19264T (=DSM 44701T), isolated from a smear-ripened cheese.</title>
        <authorList>
            <consortium name="US DOE Joint Genome Institute (JGI-PGF)"/>
            <person name="Walter F."/>
            <person name="Albersmeier A."/>
            <person name="Kalinowski J."/>
            <person name="Ruckert C."/>
        </authorList>
    </citation>
    <scope>NUCLEOTIDE SEQUENCE</scope>
    <source>
        <strain evidence="4">KCTC 32337</strain>
    </source>
</reference>
<evidence type="ECO:0000313" key="5">
    <source>
        <dbReference type="Proteomes" id="UP000622604"/>
    </source>
</evidence>
<organism evidence="4 5">
    <name type="scientific">Paraglaciecola chathamensis</name>
    <dbReference type="NCBI Taxonomy" id="368405"/>
    <lineage>
        <taxon>Bacteria</taxon>
        <taxon>Pseudomonadati</taxon>
        <taxon>Pseudomonadota</taxon>
        <taxon>Gammaproteobacteria</taxon>
        <taxon>Alteromonadales</taxon>
        <taxon>Alteromonadaceae</taxon>
        <taxon>Paraglaciecola</taxon>
    </lineage>
</organism>
<dbReference type="EMBL" id="BMZC01000009">
    <property type="protein sequence ID" value="GGZ71300.1"/>
    <property type="molecule type" value="Genomic_DNA"/>
</dbReference>
<dbReference type="PRINTS" id="PR00081">
    <property type="entry name" value="GDHRDH"/>
</dbReference>